<dbReference type="PROSITE" id="PS50878">
    <property type="entry name" value="RT_POL"/>
    <property type="match status" value="1"/>
</dbReference>
<proteinExistence type="predicted"/>
<protein>
    <recommendedName>
        <fullName evidence="1">Reverse transcriptase domain-containing protein</fullName>
    </recommendedName>
</protein>
<dbReference type="CDD" id="cd01650">
    <property type="entry name" value="RT_nLTR_like"/>
    <property type="match status" value="1"/>
</dbReference>
<dbReference type="Proteomes" id="UP000596742">
    <property type="component" value="Unassembled WGS sequence"/>
</dbReference>
<dbReference type="InterPro" id="IPR000477">
    <property type="entry name" value="RT_dom"/>
</dbReference>
<gene>
    <name evidence="2" type="ORF">MGAL_10B012208</name>
</gene>
<evidence type="ECO:0000259" key="1">
    <source>
        <dbReference type="PROSITE" id="PS50878"/>
    </source>
</evidence>
<dbReference type="EMBL" id="UYJE01005103">
    <property type="protein sequence ID" value="VDI33960.1"/>
    <property type="molecule type" value="Genomic_DNA"/>
</dbReference>
<evidence type="ECO:0000313" key="3">
    <source>
        <dbReference type="Proteomes" id="UP000596742"/>
    </source>
</evidence>
<dbReference type="PANTHER" id="PTHR19446">
    <property type="entry name" value="REVERSE TRANSCRIPTASES"/>
    <property type="match status" value="1"/>
</dbReference>
<dbReference type="AlphaFoldDB" id="A0A8B6EF58"/>
<accession>A0A8B6EF58</accession>
<name>A0A8B6EF58_MYTGA</name>
<evidence type="ECO:0000313" key="2">
    <source>
        <dbReference type="EMBL" id="VDI33960.1"/>
    </source>
</evidence>
<dbReference type="OrthoDB" id="2272068at2759"/>
<feature type="domain" description="Reverse transcriptase" evidence="1">
    <location>
        <begin position="166"/>
        <end position="437"/>
    </location>
</feature>
<sequence>MKNCKREARKQVRQEEHLDSQRFYNNMMNNPDSKTFHRLIRKNRAQSDNSATLMIKDTNGDDIVEQEKQTEIFAEFYETLATPATEEHFDSEYMEECEFRYNLINSIVHQSTINRNDITQFTEEEIKKAINELNTGKTEDGYSLTAEHFKYAGNTILPDIANLFNNIMLTGTIPDIFKTGILTPVHKKKKDPTLTTNYRGITVTSVLGKIFEYALLEKMPDLNANQTELQFGFTTGLSPIMAALIVSEGILHAKQQNKNLFLATLDSQKAFDVVHHMILLEKLYYEVPADVWKVIQNLYSNMSTEVKWNNHISKKFPIKQGVRQGGVLSTHFYKSYINELPIELEKRALGLSIGLEYCGSPLCADDIVLMSTDETEIQAMLDIAYKYSCEHRYNIHPQKSTLIKTERTKSKYQPEIIKLGNEAIQTDNQATHLGIIRASKNESRINIQEHISIARKTLYSLIPVGLNGKRGLNPKTAYKIYQAYVLPRLLYGLEILPLNLTQIGELRQFHIKTIRCFQSLPIRTSTAAVYMLIGALPIEAELHKRQLSLLYSILASENTKLRNLMERQLIVNSENPESFFPRVQEILQYYNLAPIHDLKDRLPTKLQWKKQINIAIADKWTSKLQTDMKEKSTLKFCNTTELKIHQTHPVWNSIPSVTYEVKKAQIKARLLTGTYLLECDMQKFKREQEIVHCTLCQLEIETLEHFLLKCPALHDKRKNIFPDLKEIIIQSAGDNKWNDTFKGNQSLIIQIIIDCTTVAKEMNFSPETTVQIENISRELCYGLHTNRILLQKKIKTV</sequence>
<dbReference type="InterPro" id="IPR043502">
    <property type="entry name" value="DNA/RNA_pol_sf"/>
</dbReference>
<keyword evidence="3" id="KW-1185">Reference proteome</keyword>
<comment type="caution">
    <text evidence="2">The sequence shown here is derived from an EMBL/GenBank/DDBJ whole genome shotgun (WGS) entry which is preliminary data.</text>
</comment>
<organism evidence="2 3">
    <name type="scientific">Mytilus galloprovincialis</name>
    <name type="common">Mediterranean mussel</name>
    <dbReference type="NCBI Taxonomy" id="29158"/>
    <lineage>
        <taxon>Eukaryota</taxon>
        <taxon>Metazoa</taxon>
        <taxon>Spiralia</taxon>
        <taxon>Lophotrochozoa</taxon>
        <taxon>Mollusca</taxon>
        <taxon>Bivalvia</taxon>
        <taxon>Autobranchia</taxon>
        <taxon>Pteriomorphia</taxon>
        <taxon>Mytilida</taxon>
        <taxon>Mytiloidea</taxon>
        <taxon>Mytilidae</taxon>
        <taxon>Mytilinae</taxon>
        <taxon>Mytilus</taxon>
    </lineage>
</organism>
<dbReference type="SUPFAM" id="SSF56672">
    <property type="entry name" value="DNA/RNA polymerases"/>
    <property type="match status" value="1"/>
</dbReference>
<dbReference type="Pfam" id="PF00078">
    <property type="entry name" value="RVT_1"/>
    <property type="match status" value="1"/>
</dbReference>
<reference evidence="2" key="1">
    <citation type="submission" date="2018-11" db="EMBL/GenBank/DDBJ databases">
        <authorList>
            <person name="Alioto T."/>
            <person name="Alioto T."/>
        </authorList>
    </citation>
    <scope>NUCLEOTIDE SEQUENCE</scope>
</reference>